<sequence length="119" mass="12601">MPRARGASVQANRRSDARHIGTAVGIADQDRCGPSIESGAVQRSRLVPARTMASASMQIARPATPTSAKKPTKKMSKRMVVPTSPLAWKVASYSSFLGAHADGWLCMAAECRGDGVLFS</sequence>
<evidence type="ECO:0000313" key="2">
    <source>
        <dbReference type="EMBL" id="AJF98267.1"/>
    </source>
</evidence>
<dbReference type="RefSeq" id="YP_009120502.1">
    <property type="nucleotide sequence ID" value="NC_026440.1"/>
</dbReference>
<proteinExistence type="predicted"/>
<organism evidence="2 3">
    <name type="scientific">Pandoravirus inopinatum</name>
    <dbReference type="NCBI Taxonomy" id="1605721"/>
    <lineage>
        <taxon>Viruses</taxon>
        <taxon>Pandoravirus</taxon>
    </lineage>
</organism>
<reference evidence="2 3" key="1">
    <citation type="journal article" date="2015" name="Parasitol. Res.">
        <title>Viruses in close associations with free-living amoebae.</title>
        <authorList>
            <person name="Scheid P."/>
        </authorList>
    </citation>
    <scope>NUCLEOTIDE SEQUENCE [LARGE SCALE GENOMIC DNA]</scope>
    <source>
        <strain evidence="2">KlaHel</strain>
    </source>
</reference>
<dbReference type="Proteomes" id="UP000202511">
    <property type="component" value="Segment"/>
</dbReference>
<evidence type="ECO:0000256" key="1">
    <source>
        <dbReference type="SAM" id="MobiDB-lite"/>
    </source>
</evidence>
<dbReference type="KEGG" id="vg:23463184"/>
<name>A0A0B5JEQ8_9VIRU</name>
<dbReference type="EMBL" id="KP136319">
    <property type="protein sequence ID" value="AJF98267.1"/>
    <property type="molecule type" value="Genomic_DNA"/>
</dbReference>
<protein>
    <submittedName>
        <fullName evidence="2">Uncharacterized protein</fullName>
    </submittedName>
</protein>
<feature type="region of interest" description="Disordered" evidence="1">
    <location>
        <begin position="54"/>
        <end position="78"/>
    </location>
</feature>
<dbReference type="GeneID" id="23463184"/>
<evidence type="ECO:0000313" key="3">
    <source>
        <dbReference type="Proteomes" id="UP000202511"/>
    </source>
</evidence>
<accession>A0A0B5JEQ8</accession>
<feature type="compositionally biased region" description="Low complexity" evidence="1">
    <location>
        <begin position="60"/>
        <end position="69"/>
    </location>
</feature>